<name>A0AB33IME2_ACEAC</name>
<dbReference type="AlphaFoldDB" id="A0AB33IME2"/>
<accession>A0AB33IME2</accession>
<keyword evidence="2" id="KW-1185">Reference proteome</keyword>
<keyword evidence="1" id="KW-0614">Plasmid</keyword>
<sequence>MTGRPDLLSSLISAVGEDEALAFLESEAGRPIMVPRHAEGSRLADLYGLGVASVLVALRGGESFAVPQYREWRIRKLASRGLTKSDIAGRSGCSVRRVFDVLRRNPVPRTLPERRQDDRQMDIMDFLR</sequence>
<evidence type="ECO:0008006" key="3">
    <source>
        <dbReference type="Google" id="ProtNLM"/>
    </source>
</evidence>
<reference evidence="1 2" key="1">
    <citation type="journal article" date="2011" name="Microbiology">
        <title>Transcriptome response to different carbon sources in Acetobacter aceti.</title>
        <authorList>
            <person name="Sakurai K."/>
            <person name="Arai H."/>
            <person name="Ishii M."/>
            <person name="Igarashi Y."/>
        </authorList>
    </citation>
    <scope>NUCLEOTIDE SEQUENCE [LARGE SCALE GENOMIC DNA]</scope>
    <source>
        <strain evidence="1 2">NBRC 14818</strain>
    </source>
</reference>
<evidence type="ECO:0000313" key="2">
    <source>
        <dbReference type="Proteomes" id="UP000516424"/>
    </source>
</evidence>
<dbReference type="EMBL" id="AP023412">
    <property type="protein sequence ID" value="BCK77768.1"/>
    <property type="molecule type" value="Genomic_DNA"/>
</dbReference>
<protein>
    <recommendedName>
        <fullName evidence="3">Homeodomain-like domain-containing protein</fullName>
    </recommendedName>
</protein>
<geneLocation type="plasmid" evidence="1 2">
    <name>pAACEN2</name>
</geneLocation>
<dbReference type="RefSeq" id="WP_010666066.1">
    <property type="nucleotide sequence ID" value="NZ_AP023412.1"/>
</dbReference>
<evidence type="ECO:0000313" key="1">
    <source>
        <dbReference type="EMBL" id="BCK77768.1"/>
    </source>
</evidence>
<gene>
    <name evidence="1" type="ORF">EMQ_P212</name>
</gene>
<organism evidence="1 2">
    <name type="scientific">Acetobacter aceti NBRC 14818</name>
    <dbReference type="NCBI Taxonomy" id="887700"/>
    <lineage>
        <taxon>Bacteria</taxon>
        <taxon>Pseudomonadati</taxon>
        <taxon>Pseudomonadota</taxon>
        <taxon>Alphaproteobacteria</taxon>
        <taxon>Acetobacterales</taxon>
        <taxon>Acetobacteraceae</taxon>
        <taxon>Acetobacter</taxon>
        <taxon>Acetobacter subgen. Acetobacter</taxon>
    </lineage>
</organism>
<proteinExistence type="predicted"/>
<dbReference type="Proteomes" id="UP000516424">
    <property type="component" value="Plasmid pAACEN2"/>
</dbReference>